<evidence type="ECO:0000256" key="2">
    <source>
        <dbReference type="SAM" id="Phobius"/>
    </source>
</evidence>
<dbReference type="EMBL" id="MU128963">
    <property type="protein sequence ID" value="KAF9514228.1"/>
    <property type="molecule type" value="Genomic_DNA"/>
</dbReference>
<feature type="transmembrane region" description="Helical" evidence="2">
    <location>
        <begin position="196"/>
        <end position="217"/>
    </location>
</feature>
<gene>
    <name evidence="3" type="ORF">BS47DRAFT_890872</name>
</gene>
<keyword evidence="2" id="KW-1133">Transmembrane helix</keyword>
<name>A0A9P6AY97_9AGAM</name>
<feature type="transmembrane region" description="Helical" evidence="2">
    <location>
        <begin position="156"/>
        <end position="175"/>
    </location>
</feature>
<feature type="transmembrane region" description="Helical" evidence="2">
    <location>
        <begin position="39"/>
        <end position="64"/>
    </location>
</feature>
<sequence length="355" mass="38900">MGVFIGALLLANMINTFLNGMFVVQLATFCGSMLLAEPVFIRVIVFGFSIFDVSQTGVMAYVALYASFGSHMCRYMSLHMVHSVLRCILISPWCSRFLCISGAEVDRSVDDSRACYMPSGRANRRCHALGHWYHQSGSTCGSGNRECNDNDGDSPVYNGAFICSLCIMVSVIITFRNSPVRVLPARRGVLRHLQIVSMRVHIPLVVITATDLVAYILFPKSHISTVIAIIIGKVWSNTLLHGLNSRQALRHAPVTATTLNNGIEFVPQWGQTSSSMNDSFAIELTEMGILGPDRSGDESGVPSAEQDISSVRLSGDTKNLGGGVPDRFAIPVRFSEQPNQERGEERHQRRSSAPT</sequence>
<protein>
    <submittedName>
        <fullName evidence="3">Uncharacterized protein</fullName>
    </submittedName>
</protein>
<reference evidence="3" key="1">
    <citation type="journal article" date="2020" name="Nat. Commun.">
        <title>Large-scale genome sequencing of mycorrhizal fungi provides insights into the early evolution of symbiotic traits.</title>
        <authorList>
            <person name="Miyauchi S."/>
            <person name="Kiss E."/>
            <person name="Kuo A."/>
            <person name="Drula E."/>
            <person name="Kohler A."/>
            <person name="Sanchez-Garcia M."/>
            <person name="Morin E."/>
            <person name="Andreopoulos B."/>
            <person name="Barry K.W."/>
            <person name="Bonito G."/>
            <person name="Buee M."/>
            <person name="Carver A."/>
            <person name="Chen C."/>
            <person name="Cichocki N."/>
            <person name="Clum A."/>
            <person name="Culley D."/>
            <person name="Crous P.W."/>
            <person name="Fauchery L."/>
            <person name="Girlanda M."/>
            <person name="Hayes R.D."/>
            <person name="Keri Z."/>
            <person name="LaButti K."/>
            <person name="Lipzen A."/>
            <person name="Lombard V."/>
            <person name="Magnuson J."/>
            <person name="Maillard F."/>
            <person name="Murat C."/>
            <person name="Nolan M."/>
            <person name="Ohm R.A."/>
            <person name="Pangilinan J."/>
            <person name="Pereira M.F."/>
            <person name="Perotto S."/>
            <person name="Peter M."/>
            <person name="Pfister S."/>
            <person name="Riley R."/>
            <person name="Sitrit Y."/>
            <person name="Stielow J.B."/>
            <person name="Szollosi G."/>
            <person name="Zifcakova L."/>
            <person name="Stursova M."/>
            <person name="Spatafora J.W."/>
            <person name="Tedersoo L."/>
            <person name="Vaario L.M."/>
            <person name="Yamada A."/>
            <person name="Yan M."/>
            <person name="Wang P."/>
            <person name="Xu J."/>
            <person name="Bruns T."/>
            <person name="Baldrian P."/>
            <person name="Vilgalys R."/>
            <person name="Dunand C."/>
            <person name="Henrissat B."/>
            <person name="Grigoriev I.V."/>
            <person name="Hibbett D."/>
            <person name="Nagy L.G."/>
            <person name="Martin F.M."/>
        </authorList>
    </citation>
    <scope>NUCLEOTIDE SEQUENCE</scope>
    <source>
        <strain evidence="3">UP504</strain>
    </source>
</reference>
<accession>A0A9P6AY97</accession>
<feature type="region of interest" description="Disordered" evidence="1">
    <location>
        <begin position="291"/>
        <end position="355"/>
    </location>
</feature>
<keyword evidence="2" id="KW-0472">Membrane</keyword>
<dbReference type="Proteomes" id="UP000886523">
    <property type="component" value="Unassembled WGS sequence"/>
</dbReference>
<evidence type="ECO:0000313" key="3">
    <source>
        <dbReference type="EMBL" id="KAF9514228.1"/>
    </source>
</evidence>
<organism evidence="3 4">
    <name type="scientific">Hydnum rufescens UP504</name>
    <dbReference type="NCBI Taxonomy" id="1448309"/>
    <lineage>
        <taxon>Eukaryota</taxon>
        <taxon>Fungi</taxon>
        <taxon>Dikarya</taxon>
        <taxon>Basidiomycota</taxon>
        <taxon>Agaricomycotina</taxon>
        <taxon>Agaricomycetes</taxon>
        <taxon>Cantharellales</taxon>
        <taxon>Hydnaceae</taxon>
        <taxon>Hydnum</taxon>
    </lineage>
</organism>
<dbReference type="AlphaFoldDB" id="A0A9P6AY97"/>
<keyword evidence="4" id="KW-1185">Reference proteome</keyword>
<evidence type="ECO:0000313" key="4">
    <source>
        <dbReference type="Proteomes" id="UP000886523"/>
    </source>
</evidence>
<proteinExistence type="predicted"/>
<evidence type="ECO:0000256" key="1">
    <source>
        <dbReference type="SAM" id="MobiDB-lite"/>
    </source>
</evidence>
<comment type="caution">
    <text evidence="3">The sequence shown here is derived from an EMBL/GenBank/DDBJ whole genome shotgun (WGS) entry which is preliminary data.</text>
</comment>
<keyword evidence="2" id="KW-0812">Transmembrane</keyword>